<dbReference type="GO" id="GO:0032259">
    <property type="term" value="P:methylation"/>
    <property type="evidence" value="ECO:0007669"/>
    <property type="project" value="UniProtKB-KW"/>
</dbReference>
<evidence type="ECO:0000256" key="1">
    <source>
        <dbReference type="ARBA" id="ARBA00022679"/>
    </source>
</evidence>
<evidence type="ECO:0000313" key="3">
    <source>
        <dbReference type="EMBL" id="VAW60781.1"/>
    </source>
</evidence>
<accession>A0A3B0WZ24</accession>
<organism evidence="3">
    <name type="scientific">hydrothermal vent metagenome</name>
    <dbReference type="NCBI Taxonomy" id="652676"/>
    <lineage>
        <taxon>unclassified sequences</taxon>
        <taxon>metagenomes</taxon>
        <taxon>ecological metagenomes</taxon>
    </lineage>
</organism>
<dbReference type="CDD" id="cd02440">
    <property type="entry name" value="AdoMet_MTases"/>
    <property type="match status" value="1"/>
</dbReference>
<keyword evidence="2" id="KW-0819">tRNA processing</keyword>
<dbReference type="SUPFAM" id="SSF53335">
    <property type="entry name" value="S-adenosyl-L-methionine-dependent methyltransferases"/>
    <property type="match status" value="1"/>
</dbReference>
<keyword evidence="3" id="KW-0489">Methyltransferase</keyword>
<dbReference type="GO" id="GO:0016765">
    <property type="term" value="F:transferase activity, transferring alkyl or aryl (other than methyl) groups"/>
    <property type="evidence" value="ECO:0007669"/>
    <property type="project" value="InterPro"/>
</dbReference>
<dbReference type="HAMAP" id="MF_01590">
    <property type="entry name" value="tRNA_carboxymethyltr_CmoB"/>
    <property type="match status" value="1"/>
</dbReference>
<dbReference type="AlphaFoldDB" id="A0A3B0WZ24"/>
<sequence length="323" mass="36731">MNLEHLYHLIADTQLAPWLETLQKQVEQGLCDDLYGKLADWKAVLQQLPDIKASQVNLNENVISVRPDKALPVSKKNELEALLKQLMPWRKGPYHIHGVDIDTEWRSDLKWQRLKNAIQPLQGKTVLDVGCGNGYHSWRMLGMGAELVIGIDPSPLFIMQFQAMQHFLGGENIFVLPLGIEAVPGNLRAFDSVFSMGVFYHRRSPMDHLFQLKGCLKPGGELVLETLVIVGDEHQVLMPKDRYAQMRNVWFIPSSAAMMGWLKRCGFKNIKLVDETPTRLQEQRATDWMTFHSLENFLDPDDTSKTVEGYPAPLRAIFTAEAP</sequence>
<keyword evidence="1 3" id="KW-0808">Transferase</keyword>
<evidence type="ECO:0000256" key="2">
    <source>
        <dbReference type="ARBA" id="ARBA00022694"/>
    </source>
</evidence>
<dbReference type="GO" id="GO:0008168">
    <property type="term" value="F:methyltransferase activity"/>
    <property type="evidence" value="ECO:0007669"/>
    <property type="project" value="UniProtKB-KW"/>
</dbReference>
<dbReference type="EMBL" id="UOFI01000005">
    <property type="protein sequence ID" value="VAW60781.1"/>
    <property type="molecule type" value="Genomic_DNA"/>
</dbReference>
<proteinExistence type="inferred from homology"/>
<dbReference type="PANTHER" id="PTHR43464:SF95">
    <property type="entry name" value="TRNA U34 CARBOXYMETHYLTRANSFERASE"/>
    <property type="match status" value="1"/>
</dbReference>
<name>A0A3B0WZ24_9ZZZZ</name>
<dbReference type="InterPro" id="IPR029063">
    <property type="entry name" value="SAM-dependent_MTases_sf"/>
</dbReference>
<dbReference type="PANTHER" id="PTHR43464">
    <property type="entry name" value="METHYLTRANSFERASE"/>
    <property type="match status" value="1"/>
</dbReference>
<dbReference type="InterPro" id="IPR027555">
    <property type="entry name" value="Mo5U34_MeTrfas-like"/>
</dbReference>
<dbReference type="Pfam" id="PF08003">
    <property type="entry name" value="Methyltransf_9"/>
    <property type="match status" value="1"/>
</dbReference>
<dbReference type="InterPro" id="IPR010017">
    <property type="entry name" value="CmoB"/>
</dbReference>
<dbReference type="GO" id="GO:0002098">
    <property type="term" value="P:tRNA wobble uridine modification"/>
    <property type="evidence" value="ECO:0007669"/>
    <property type="project" value="InterPro"/>
</dbReference>
<dbReference type="NCBIfam" id="TIGR00452">
    <property type="entry name" value="tRNA 5-methoxyuridine(34)/uridine 5-oxyacetic acid(34) synthase CmoB"/>
    <property type="match status" value="1"/>
</dbReference>
<reference evidence="3" key="1">
    <citation type="submission" date="2018-06" db="EMBL/GenBank/DDBJ databases">
        <authorList>
            <person name="Zhirakovskaya E."/>
        </authorList>
    </citation>
    <scope>NUCLEOTIDE SEQUENCE</scope>
</reference>
<dbReference type="NCBIfam" id="NF011650">
    <property type="entry name" value="PRK15068.1"/>
    <property type="match status" value="1"/>
</dbReference>
<dbReference type="Gene3D" id="3.40.50.150">
    <property type="entry name" value="Vaccinia Virus protein VP39"/>
    <property type="match status" value="1"/>
</dbReference>
<protein>
    <submittedName>
        <fullName evidence="3">tRNA (Mo5U34)-methyltransferase</fullName>
    </submittedName>
</protein>
<gene>
    <name evidence="3" type="ORF">MNBD_GAMMA09-1525</name>
</gene>